<sequence>MITKRKPYHSPMPANWWQKSGFYRFYMLREATAIPALWFSLEMIFALYALKNGEQSWQAFVTVLQNPFMLLINLVALAAALLHSKTWFELAPKAQVIVLGGKKLSPAPIIKGLWALMVLVSLILLVWAMVLKESL</sequence>
<keyword evidence="7" id="KW-1185">Reference proteome</keyword>
<dbReference type="OrthoDB" id="8909678at2"/>
<gene>
    <name evidence="5" type="primary">frdC</name>
    <name evidence="6" type="ORF">NG99_09705</name>
</gene>
<dbReference type="Gene3D" id="1.20.1300.10">
    <property type="entry name" value="Fumarate reductase/succinate dehydrogenase, transmembrane subunit"/>
    <property type="match status" value="1"/>
</dbReference>
<dbReference type="HAMAP" id="MF_00708">
    <property type="entry name" value="Fumarate_red_C"/>
    <property type="match status" value="1"/>
</dbReference>
<comment type="similarity">
    <text evidence="5">Belongs to the FrdC family.</text>
</comment>
<organism evidence="6 7">
    <name type="scientific">Erwinia typographi</name>
    <dbReference type="NCBI Taxonomy" id="371042"/>
    <lineage>
        <taxon>Bacteria</taxon>
        <taxon>Pseudomonadati</taxon>
        <taxon>Pseudomonadota</taxon>
        <taxon>Gammaproteobacteria</taxon>
        <taxon>Enterobacterales</taxon>
        <taxon>Erwiniaceae</taxon>
        <taxon>Erwinia</taxon>
    </lineage>
</organism>
<comment type="caution">
    <text evidence="6">The sequence shown here is derived from an EMBL/GenBank/DDBJ whole genome shotgun (WGS) entry which is preliminary data.</text>
</comment>
<dbReference type="GO" id="GO:0045283">
    <property type="term" value="C:fumarate reductase complex"/>
    <property type="evidence" value="ECO:0007669"/>
    <property type="project" value="UniProtKB-UniRule"/>
</dbReference>
<dbReference type="PIRSF" id="PIRSF000180">
    <property type="entry name" value="FrdC"/>
    <property type="match status" value="1"/>
</dbReference>
<dbReference type="STRING" id="371042.NG99_09705"/>
<feature type="transmembrane region" description="Helical" evidence="5">
    <location>
        <begin position="31"/>
        <end position="50"/>
    </location>
</feature>
<evidence type="ECO:0000256" key="4">
    <source>
        <dbReference type="ARBA" id="ARBA00023136"/>
    </source>
</evidence>
<dbReference type="NCBIfam" id="NF003445">
    <property type="entry name" value="PRK04987.1"/>
    <property type="match status" value="1"/>
</dbReference>
<keyword evidence="4 5" id="KW-0472">Membrane</keyword>
<comment type="function">
    <text evidence="5">Two distinct, membrane-bound, FAD-containing enzymes are responsible for the catalysis of fumarate and succinate interconversion; fumarate reductase is used in anaerobic growth, and succinate dehydrogenase is used in aerobic growth. Anchors the catalytic components of the fumarate reductase complex to the cell inner membrane, binds quinones.</text>
</comment>
<dbReference type="eggNOG" id="COG3029">
    <property type="taxonomic scope" value="Bacteria"/>
</dbReference>
<feature type="transmembrane region" description="Helical" evidence="5">
    <location>
        <begin position="109"/>
        <end position="130"/>
    </location>
</feature>
<reference evidence="6 7" key="1">
    <citation type="submission" date="2014-10" db="EMBL/GenBank/DDBJ databases">
        <title>Genome sequence of Erwinia typographi M043b.</title>
        <authorList>
            <person name="Chan K.-G."/>
            <person name="Tan W.-S."/>
        </authorList>
    </citation>
    <scope>NUCLEOTIDE SEQUENCE [LARGE SCALE GENOMIC DNA]</scope>
    <source>
        <strain evidence="6 7">M043b</strain>
    </source>
</reference>
<evidence type="ECO:0000256" key="5">
    <source>
        <dbReference type="HAMAP-Rule" id="MF_00708"/>
    </source>
</evidence>
<dbReference type="Pfam" id="PF02300">
    <property type="entry name" value="Fumarate_red_C"/>
    <property type="match status" value="1"/>
</dbReference>
<evidence type="ECO:0000256" key="2">
    <source>
        <dbReference type="ARBA" id="ARBA00022692"/>
    </source>
</evidence>
<feature type="transmembrane region" description="Helical" evidence="5">
    <location>
        <begin position="70"/>
        <end position="88"/>
    </location>
</feature>
<evidence type="ECO:0000313" key="7">
    <source>
        <dbReference type="Proteomes" id="UP000030351"/>
    </source>
</evidence>
<keyword evidence="1 5" id="KW-1003">Cell membrane</keyword>
<evidence type="ECO:0000313" key="6">
    <source>
        <dbReference type="EMBL" id="KGT94408.1"/>
    </source>
</evidence>
<comment type="subunit">
    <text evidence="5">Part of an enzyme complex containing four subunits: a flavoprotein (FrdA), an iron-sulfur protein (FrdB), and two hydrophobic anchor proteins (FrdC and FrdD).</text>
</comment>
<accession>A0A0A4A9B0</accession>
<name>A0A0A4A9B0_9GAMM</name>
<dbReference type="InterPro" id="IPR003510">
    <property type="entry name" value="Fumarate_red_C"/>
</dbReference>
<dbReference type="CDD" id="cd00546">
    <property type="entry name" value="QFR_TypeD_subunitC"/>
    <property type="match status" value="1"/>
</dbReference>
<comment type="subcellular location">
    <subcellularLocation>
        <location evidence="5">Cell membrane</location>
        <topology evidence="5">Multi-pass membrane protein</topology>
    </subcellularLocation>
</comment>
<dbReference type="GO" id="GO:0005886">
    <property type="term" value="C:plasma membrane"/>
    <property type="evidence" value="ECO:0007669"/>
    <property type="project" value="UniProtKB-SubCell"/>
</dbReference>
<keyword evidence="3 5" id="KW-1133">Transmembrane helix</keyword>
<dbReference type="Proteomes" id="UP000030351">
    <property type="component" value="Unassembled WGS sequence"/>
</dbReference>
<keyword evidence="2 5" id="KW-0812">Transmembrane</keyword>
<dbReference type="AlphaFoldDB" id="A0A0A4A9B0"/>
<dbReference type="InterPro" id="IPR034804">
    <property type="entry name" value="SQR/QFR_C/D"/>
</dbReference>
<dbReference type="GO" id="GO:0000104">
    <property type="term" value="F:succinate dehydrogenase activity"/>
    <property type="evidence" value="ECO:0007669"/>
    <property type="project" value="UniProtKB-UniRule"/>
</dbReference>
<dbReference type="SUPFAM" id="SSF81343">
    <property type="entry name" value="Fumarate reductase respiratory complex transmembrane subunits"/>
    <property type="match status" value="1"/>
</dbReference>
<dbReference type="EMBL" id="JRUQ01000028">
    <property type="protein sequence ID" value="KGT94408.1"/>
    <property type="molecule type" value="Genomic_DNA"/>
</dbReference>
<dbReference type="RefSeq" id="WP_034891507.1">
    <property type="nucleotide sequence ID" value="NZ_JRUQ01000028.1"/>
</dbReference>
<evidence type="ECO:0000256" key="3">
    <source>
        <dbReference type="ARBA" id="ARBA00022989"/>
    </source>
</evidence>
<evidence type="ECO:0000256" key="1">
    <source>
        <dbReference type="ARBA" id="ARBA00022475"/>
    </source>
</evidence>
<protein>
    <recommendedName>
        <fullName evidence="5">Fumarate reductase subunit C</fullName>
    </recommendedName>
    <alternativeName>
        <fullName evidence="5">Fumarate reductase 15 kDa hydrophobic protein</fullName>
    </alternativeName>
    <alternativeName>
        <fullName evidence="5">Quinol-fumarate reductase subunit C</fullName>
        <shortName evidence="5">QFR subunit C</shortName>
    </alternativeName>
</protein>
<proteinExistence type="inferred from homology"/>